<proteinExistence type="predicted"/>
<sequence>MARPRRTGGSVDAPDQATQVHQPRGSHASTRSIQVLPWRSCAPTTQAGSKVERNDLLVRLGGPRTSMLHARPDRTSSCWPHLEQGSLGSGSPPSETNEPPRPPAVFNEARSSPKDAVVAAALGRESAPGVKASSAAHYNMVWRLALDAVKERPPACASAGTQGRQAIIDHDSIRYRYRPGSGQKDAAAQRVATAASLWSQYALCCAPESSSAVARSLAWPPQQRMLPRAGYFEAGCPPWTDGRSIVGRRLEVLCVVGAARLP</sequence>
<dbReference type="HOGENOM" id="CLU_1062177_0_0_1"/>
<dbReference type="AlphaFoldDB" id="A0A061H4E9"/>
<feature type="region of interest" description="Disordered" evidence="1">
    <location>
        <begin position="1"/>
        <end position="47"/>
    </location>
</feature>
<dbReference type="Proteomes" id="UP000053664">
    <property type="component" value="Unassembled WGS sequence"/>
</dbReference>
<evidence type="ECO:0000313" key="2">
    <source>
        <dbReference type="EMBL" id="EPQ27767.1"/>
    </source>
</evidence>
<accession>A0A061H4E9</accession>
<protein>
    <submittedName>
        <fullName evidence="2">Uncharacterized protein</fullName>
    </submittedName>
</protein>
<feature type="region of interest" description="Disordered" evidence="1">
    <location>
        <begin position="65"/>
        <end position="112"/>
    </location>
</feature>
<dbReference type="GeneID" id="19318614"/>
<name>A0A061H4E9_9BASI</name>
<gene>
    <name evidence="2" type="ORF">PFL1_04513</name>
</gene>
<reference evidence="2 3" key="1">
    <citation type="journal article" date="2013" name="Plant Cell">
        <title>The transition from a phytopathogenic smut ancestor to an anamorphic biocontrol agent deciphered by comparative whole-genome analysis.</title>
        <authorList>
            <person name="Lefebvre F."/>
            <person name="Joly D.L."/>
            <person name="Labbe C."/>
            <person name="Teichmann B."/>
            <person name="Linning R."/>
            <person name="Belzile F."/>
            <person name="Bakkeren G."/>
            <person name="Belanger R.R."/>
        </authorList>
    </citation>
    <scope>NUCLEOTIDE SEQUENCE [LARGE SCALE GENOMIC DNA]</scope>
    <source>
        <strain evidence="2 3">PF-1</strain>
    </source>
</reference>
<organism evidence="2 3">
    <name type="scientific">Pseudozyma flocculosa PF-1</name>
    <dbReference type="NCBI Taxonomy" id="1277687"/>
    <lineage>
        <taxon>Eukaryota</taxon>
        <taxon>Fungi</taxon>
        <taxon>Dikarya</taxon>
        <taxon>Basidiomycota</taxon>
        <taxon>Ustilaginomycotina</taxon>
        <taxon>Ustilaginomycetes</taxon>
        <taxon>Ustilaginales</taxon>
        <taxon>Ustilaginaceae</taxon>
        <taxon>Pseudozyma</taxon>
    </lineage>
</organism>
<dbReference type="KEGG" id="pfp:PFL1_04513"/>
<dbReference type="RefSeq" id="XP_007880230.1">
    <property type="nucleotide sequence ID" value="XM_007882039.1"/>
</dbReference>
<evidence type="ECO:0000313" key="3">
    <source>
        <dbReference type="Proteomes" id="UP000053664"/>
    </source>
</evidence>
<evidence type="ECO:0000256" key="1">
    <source>
        <dbReference type="SAM" id="MobiDB-lite"/>
    </source>
</evidence>
<feature type="compositionally biased region" description="Polar residues" evidence="1">
    <location>
        <begin position="16"/>
        <end position="33"/>
    </location>
</feature>
<dbReference type="EMBL" id="KE361637">
    <property type="protein sequence ID" value="EPQ27767.1"/>
    <property type="molecule type" value="Genomic_DNA"/>
</dbReference>